<dbReference type="InterPro" id="IPR023091">
    <property type="entry name" value="MetalPrtase_cat_dom_sf_prd"/>
</dbReference>
<keyword evidence="4 7" id="KW-0255">Endonuclease</keyword>
<dbReference type="AlphaFoldDB" id="A0A2H0BE14"/>
<evidence type="ECO:0000256" key="1">
    <source>
        <dbReference type="ARBA" id="ARBA00010875"/>
    </source>
</evidence>
<dbReference type="Pfam" id="PF02130">
    <property type="entry name" value="YbeY"/>
    <property type="match status" value="1"/>
</dbReference>
<feature type="binding site" evidence="7">
    <location>
        <position position="97"/>
    </location>
    <ligand>
        <name>Zn(2+)</name>
        <dbReference type="ChEBI" id="CHEBI:29105"/>
        <note>catalytic</note>
    </ligand>
</feature>
<dbReference type="SUPFAM" id="SSF55486">
    <property type="entry name" value="Metalloproteases ('zincins'), catalytic domain"/>
    <property type="match status" value="1"/>
</dbReference>
<evidence type="ECO:0000256" key="3">
    <source>
        <dbReference type="ARBA" id="ARBA00022723"/>
    </source>
</evidence>
<reference evidence="9 10" key="1">
    <citation type="submission" date="2017-09" db="EMBL/GenBank/DDBJ databases">
        <title>Depth-based differentiation of microbial function through sediment-hosted aquifers and enrichment of novel symbionts in the deep terrestrial subsurface.</title>
        <authorList>
            <person name="Probst A.J."/>
            <person name="Ladd B."/>
            <person name="Jarett J.K."/>
            <person name="Geller-Mcgrath D.E."/>
            <person name="Sieber C.M."/>
            <person name="Emerson J.B."/>
            <person name="Anantharaman K."/>
            <person name="Thomas B.C."/>
            <person name="Malmstrom R."/>
            <person name="Stieglmeier M."/>
            <person name="Klingl A."/>
            <person name="Woyke T."/>
            <person name="Ryan C.M."/>
            <person name="Banfield J.F."/>
        </authorList>
    </citation>
    <scope>NUCLEOTIDE SEQUENCE [LARGE SCALE GENOMIC DNA]</scope>
    <source>
        <strain evidence="9">CG22_combo_CG10-13_8_21_14_all_42_17</strain>
    </source>
</reference>
<feature type="binding site" evidence="7">
    <location>
        <position position="101"/>
    </location>
    <ligand>
        <name>Zn(2+)</name>
        <dbReference type="ChEBI" id="CHEBI:29105"/>
        <note>catalytic</note>
    </ligand>
</feature>
<dbReference type="GO" id="GO:0004222">
    <property type="term" value="F:metalloendopeptidase activity"/>
    <property type="evidence" value="ECO:0007669"/>
    <property type="project" value="InterPro"/>
</dbReference>
<evidence type="ECO:0000313" key="10">
    <source>
        <dbReference type="Proteomes" id="UP000229794"/>
    </source>
</evidence>
<keyword evidence="7" id="KW-0698">rRNA processing</keyword>
<keyword evidence="6 7" id="KW-0862">Zinc</keyword>
<protein>
    <recommendedName>
        <fullName evidence="7">Endoribonuclease YbeY</fullName>
        <ecNumber evidence="7">3.1.-.-</ecNumber>
    </recommendedName>
</protein>
<dbReference type="EMBL" id="PCST01000007">
    <property type="protein sequence ID" value="PIP55917.1"/>
    <property type="molecule type" value="Genomic_DNA"/>
</dbReference>
<dbReference type="NCBIfam" id="TIGR00043">
    <property type="entry name" value="rRNA maturation RNase YbeY"/>
    <property type="match status" value="1"/>
</dbReference>
<evidence type="ECO:0000256" key="5">
    <source>
        <dbReference type="ARBA" id="ARBA00022801"/>
    </source>
</evidence>
<name>A0A2H0BE14_9BACT</name>
<evidence type="ECO:0000313" key="9">
    <source>
        <dbReference type="EMBL" id="PIP55917.1"/>
    </source>
</evidence>
<feature type="binding site" evidence="7">
    <location>
        <position position="107"/>
    </location>
    <ligand>
        <name>Zn(2+)</name>
        <dbReference type="ChEBI" id="CHEBI:29105"/>
        <note>catalytic</note>
    </ligand>
</feature>
<evidence type="ECO:0000256" key="4">
    <source>
        <dbReference type="ARBA" id="ARBA00022759"/>
    </source>
</evidence>
<keyword evidence="7" id="KW-0963">Cytoplasm</keyword>
<sequence>MKNQVITPRRNTFSIPFTNLKNTVLGRKFELSLVFIDDRLSRRLNSTYRGKNKPTNVLSFPLSFKSGEIFIDLITARKETKKFDMTLKKLVTFLFIHGLLHLKGMAHGDTMERAEKKLLHDTPNRSRHRYRNFSNQGSHSRRGH</sequence>
<keyword evidence="3 7" id="KW-0479">Metal-binding</keyword>
<dbReference type="EC" id="3.1.-.-" evidence="7"/>
<dbReference type="InterPro" id="IPR002036">
    <property type="entry name" value="YbeY"/>
</dbReference>
<organism evidence="9 10">
    <name type="scientific">Candidatus Zambryskibacteria bacterium CG22_combo_CG10-13_8_21_14_all_42_17</name>
    <dbReference type="NCBI Taxonomy" id="1975118"/>
    <lineage>
        <taxon>Bacteria</taxon>
        <taxon>Candidatus Zambryskiibacteriota</taxon>
    </lineage>
</organism>
<dbReference type="HAMAP" id="MF_00009">
    <property type="entry name" value="Endoribonucl_YbeY"/>
    <property type="match status" value="1"/>
</dbReference>
<dbReference type="Gene3D" id="3.40.390.30">
    <property type="entry name" value="Metalloproteases ('zincins'), catalytic domain"/>
    <property type="match status" value="1"/>
</dbReference>
<evidence type="ECO:0000256" key="8">
    <source>
        <dbReference type="SAM" id="MobiDB-lite"/>
    </source>
</evidence>
<feature type="region of interest" description="Disordered" evidence="8">
    <location>
        <begin position="120"/>
        <end position="144"/>
    </location>
</feature>
<comment type="function">
    <text evidence="7">Single strand-specific metallo-endoribonuclease involved in late-stage 70S ribosome quality control and in maturation of the 3' terminus of the 16S rRNA.</text>
</comment>
<proteinExistence type="inferred from homology"/>
<gene>
    <name evidence="7 9" type="primary">ybeY</name>
    <name evidence="9" type="ORF">COX06_00415</name>
</gene>
<keyword evidence="5 7" id="KW-0378">Hydrolase</keyword>
<dbReference type="GO" id="GO:0006364">
    <property type="term" value="P:rRNA processing"/>
    <property type="evidence" value="ECO:0007669"/>
    <property type="project" value="UniProtKB-UniRule"/>
</dbReference>
<keyword evidence="2 7" id="KW-0540">Nuclease</keyword>
<comment type="similarity">
    <text evidence="1 7">Belongs to the endoribonuclease YbeY family.</text>
</comment>
<accession>A0A2H0BE14</accession>
<evidence type="ECO:0000256" key="2">
    <source>
        <dbReference type="ARBA" id="ARBA00022722"/>
    </source>
</evidence>
<comment type="caution">
    <text evidence="9">The sequence shown here is derived from an EMBL/GenBank/DDBJ whole genome shotgun (WGS) entry which is preliminary data.</text>
</comment>
<evidence type="ECO:0000256" key="7">
    <source>
        <dbReference type="HAMAP-Rule" id="MF_00009"/>
    </source>
</evidence>
<comment type="cofactor">
    <cofactor evidence="7">
        <name>Zn(2+)</name>
        <dbReference type="ChEBI" id="CHEBI:29105"/>
    </cofactor>
    <text evidence="7">Binds 1 zinc ion.</text>
</comment>
<dbReference type="PANTHER" id="PTHR46986:SF1">
    <property type="entry name" value="ENDORIBONUCLEASE YBEY, CHLOROPLASTIC"/>
    <property type="match status" value="1"/>
</dbReference>
<comment type="subcellular location">
    <subcellularLocation>
        <location evidence="7">Cytoplasm</location>
    </subcellularLocation>
</comment>
<evidence type="ECO:0000256" key="6">
    <source>
        <dbReference type="ARBA" id="ARBA00022833"/>
    </source>
</evidence>
<dbReference type="Proteomes" id="UP000229794">
    <property type="component" value="Unassembled WGS sequence"/>
</dbReference>
<dbReference type="GO" id="GO:0008270">
    <property type="term" value="F:zinc ion binding"/>
    <property type="evidence" value="ECO:0007669"/>
    <property type="project" value="UniProtKB-UniRule"/>
</dbReference>
<dbReference type="GO" id="GO:0005737">
    <property type="term" value="C:cytoplasm"/>
    <property type="evidence" value="ECO:0007669"/>
    <property type="project" value="UniProtKB-SubCell"/>
</dbReference>
<keyword evidence="7" id="KW-0690">Ribosome biogenesis</keyword>
<dbReference type="PANTHER" id="PTHR46986">
    <property type="entry name" value="ENDORIBONUCLEASE YBEY, CHLOROPLASTIC"/>
    <property type="match status" value="1"/>
</dbReference>
<dbReference type="GO" id="GO:0004521">
    <property type="term" value="F:RNA endonuclease activity"/>
    <property type="evidence" value="ECO:0007669"/>
    <property type="project" value="UniProtKB-UniRule"/>
</dbReference>